<evidence type="ECO:0000313" key="12">
    <source>
        <dbReference type="EMBL" id="EFO91161.1"/>
    </source>
</evidence>
<proteinExistence type="inferred from homology"/>
<evidence type="ECO:0000256" key="10">
    <source>
        <dbReference type="SAM" id="Phobius"/>
    </source>
</evidence>
<keyword evidence="3" id="KW-0813">Transport</keyword>
<keyword evidence="5" id="KW-0547">Nucleotide-binding</keyword>
<dbReference type="FunCoup" id="E3NAK4">
    <property type="interactions" value="206"/>
</dbReference>
<dbReference type="InterPro" id="IPR050352">
    <property type="entry name" value="ABCG_transporters"/>
</dbReference>
<dbReference type="Pfam" id="PF01061">
    <property type="entry name" value="ABC2_membrane"/>
    <property type="match status" value="1"/>
</dbReference>
<dbReference type="InParanoid" id="E3NAK4"/>
<feature type="transmembrane region" description="Helical" evidence="10">
    <location>
        <begin position="484"/>
        <end position="506"/>
    </location>
</feature>
<dbReference type="InterPro" id="IPR013525">
    <property type="entry name" value="ABC2_TM"/>
</dbReference>
<feature type="transmembrane region" description="Helical" evidence="10">
    <location>
        <begin position="452"/>
        <end position="472"/>
    </location>
</feature>
<dbReference type="HOGENOM" id="CLU_000604_57_8_1"/>
<comment type="subcellular location">
    <subcellularLocation>
        <location evidence="1">Membrane</location>
        <topology evidence="1">Multi-pass membrane protein</topology>
    </subcellularLocation>
</comment>
<dbReference type="InterPro" id="IPR043926">
    <property type="entry name" value="ABCG_dom"/>
</dbReference>
<dbReference type="InterPro" id="IPR003439">
    <property type="entry name" value="ABC_transporter-like_ATP-bd"/>
</dbReference>
<sequence>MGSNQEENDCVVAENLLKYVDNEWGTEASTQVSTRPAEGVVGDVPVPAEVEQVEKELKQSSERFRRSKVHSVTTTTTDTESGPPILHTATTTNAKKLTFQNIEAIAVKKKGIRQEILKKVSGIARPGELTFIMGSSGAGKTTLLNILTGRNLKNIETEGEVFVNNRNMTPAEMKKLSAYVQQDDVFIGMLTVRETLRFAAKLRSPHKLDKVELESIVDELLVMMSLKKCENTKVGSMTEKSLSRGERKRLAFACEILTDPPILFCDEPTSGLDSFMSHQVIKALRQLTFEGKTVVCTIHQPSTSVYHMADQLILLSQGYVAYSGPAKQVDAFFGRCGYPIPKFVSSPDHFMRVISHKSFESEDEYNRRIERIVQEHDTIQKEKSAHSSTHSSRRDLPVDLKDVFPRTWWCQFYYIFHRSATQLYRERAVLVVKLIQFWLESKYILEKYQFHIYFPIQTLIMSTMIGATYFQMGIEKKYLMSFKGFAFVSVQMMHMLFMMPAMTVFWKDYPVVVREFQANMYSPSAYYLAKTTADSVQYLVFPVIFSAILLGMTALPFSGYVVTHYLIINILLSLNACSIAQSFAAMCGHLATGMTVLPIVVVPLMVFGGFMINYDSIPTYFLPLAWVSWYKYGFEAITIVYFESIDKIPGCDVGGANTTVVSMSMEDNCSTGAEFIKVQAFEVSNLWLDYTVILVALLFWKILGVVAFSWRIRRA</sequence>
<evidence type="ECO:0000256" key="1">
    <source>
        <dbReference type="ARBA" id="ARBA00004141"/>
    </source>
</evidence>
<feature type="transmembrane region" description="Helical" evidence="10">
    <location>
        <begin position="583"/>
        <end position="612"/>
    </location>
</feature>
<evidence type="ECO:0000256" key="3">
    <source>
        <dbReference type="ARBA" id="ARBA00022448"/>
    </source>
</evidence>
<evidence type="ECO:0000313" key="13">
    <source>
        <dbReference type="Proteomes" id="UP000008281"/>
    </source>
</evidence>
<dbReference type="PROSITE" id="PS50893">
    <property type="entry name" value="ABC_TRANSPORTER_2"/>
    <property type="match status" value="1"/>
</dbReference>
<feature type="region of interest" description="Disordered" evidence="9">
    <location>
        <begin position="58"/>
        <end position="86"/>
    </location>
</feature>
<dbReference type="GO" id="GO:0140359">
    <property type="term" value="F:ABC-type transporter activity"/>
    <property type="evidence" value="ECO:0007669"/>
    <property type="project" value="InterPro"/>
</dbReference>
<evidence type="ECO:0000256" key="5">
    <source>
        <dbReference type="ARBA" id="ARBA00022741"/>
    </source>
</evidence>
<keyword evidence="6" id="KW-0067">ATP-binding</keyword>
<feature type="transmembrane region" description="Helical" evidence="10">
    <location>
        <begin position="538"/>
        <end position="562"/>
    </location>
</feature>
<dbReference type="Pfam" id="PF00005">
    <property type="entry name" value="ABC_tran"/>
    <property type="match status" value="1"/>
</dbReference>
<evidence type="ECO:0000256" key="7">
    <source>
        <dbReference type="ARBA" id="ARBA00022989"/>
    </source>
</evidence>
<dbReference type="eggNOG" id="KOG0061">
    <property type="taxonomic scope" value="Eukaryota"/>
</dbReference>
<dbReference type="GO" id="GO:0005524">
    <property type="term" value="F:ATP binding"/>
    <property type="evidence" value="ECO:0007669"/>
    <property type="project" value="UniProtKB-KW"/>
</dbReference>
<protein>
    <submittedName>
        <fullName evidence="12">CRE-WHT-5 protein</fullName>
    </submittedName>
</protein>
<comment type="similarity">
    <text evidence="2">Belongs to the ABC transporter superfamily. ABCG family. Eye pigment precursor importer (TC 3.A.1.204) subfamily.</text>
</comment>
<dbReference type="PANTHER" id="PTHR48041:SF68">
    <property type="entry name" value="ABC TRANSPORTER DOMAIN-CONTAINING PROTEIN"/>
    <property type="match status" value="1"/>
</dbReference>
<dbReference type="SMART" id="SM00382">
    <property type="entry name" value="AAA"/>
    <property type="match status" value="1"/>
</dbReference>
<reference evidence="12" key="1">
    <citation type="submission" date="2007-07" db="EMBL/GenBank/DDBJ databases">
        <title>PCAP assembly of the Caenorhabditis remanei genome.</title>
        <authorList>
            <consortium name="The Caenorhabditis remanei Sequencing Consortium"/>
            <person name="Wilson R.K."/>
        </authorList>
    </citation>
    <scope>NUCLEOTIDE SEQUENCE [LARGE SCALE GENOMIC DNA]</scope>
    <source>
        <strain evidence="12">PB4641</strain>
    </source>
</reference>
<evidence type="ECO:0000256" key="2">
    <source>
        <dbReference type="ARBA" id="ARBA00005814"/>
    </source>
</evidence>
<keyword evidence="4 10" id="KW-0812">Transmembrane</keyword>
<dbReference type="Gene3D" id="3.40.50.300">
    <property type="entry name" value="P-loop containing nucleotide triphosphate hydrolases"/>
    <property type="match status" value="1"/>
</dbReference>
<dbReference type="InterPro" id="IPR003593">
    <property type="entry name" value="AAA+_ATPase"/>
</dbReference>
<dbReference type="AlphaFoldDB" id="E3NAK4"/>
<gene>
    <name evidence="12" type="primary">Cre-wht-5</name>
    <name evidence="12" type="ORF">CRE_30154</name>
</gene>
<feature type="domain" description="ABC transporter" evidence="11">
    <location>
        <begin position="102"/>
        <end position="342"/>
    </location>
</feature>
<dbReference type="EMBL" id="DS268576">
    <property type="protein sequence ID" value="EFO91161.1"/>
    <property type="molecule type" value="Genomic_DNA"/>
</dbReference>
<dbReference type="OMA" id="MAFNKER"/>
<dbReference type="OrthoDB" id="66620at2759"/>
<name>E3NAK4_CAERE</name>
<keyword evidence="13" id="KW-1185">Reference proteome</keyword>
<keyword evidence="7 10" id="KW-1133">Transmembrane helix</keyword>
<evidence type="ECO:0000256" key="8">
    <source>
        <dbReference type="ARBA" id="ARBA00023136"/>
    </source>
</evidence>
<dbReference type="PANTHER" id="PTHR48041">
    <property type="entry name" value="ABC TRANSPORTER G FAMILY MEMBER 28"/>
    <property type="match status" value="1"/>
</dbReference>
<dbReference type="GO" id="GO:0005886">
    <property type="term" value="C:plasma membrane"/>
    <property type="evidence" value="ECO:0007669"/>
    <property type="project" value="TreeGrafter"/>
</dbReference>
<evidence type="ECO:0000256" key="6">
    <source>
        <dbReference type="ARBA" id="ARBA00022840"/>
    </source>
</evidence>
<evidence type="ECO:0000259" key="11">
    <source>
        <dbReference type="PROSITE" id="PS50893"/>
    </source>
</evidence>
<dbReference type="CDD" id="cd03213">
    <property type="entry name" value="ABCG_EPDR"/>
    <property type="match status" value="1"/>
</dbReference>
<dbReference type="Pfam" id="PF19055">
    <property type="entry name" value="ABC2_membrane_7"/>
    <property type="match status" value="1"/>
</dbReference>
<dbReference type="InterPro" id="IPR027417">
    <property type="entry name" value="P-loop_NTPase"/>
</dbReference>
<feature type="transmembrane region" description="Helical" evidence="10">
    <location>
        <begin position="690"/>
        <end position="710"/>
    </location>
</feature>
<keyword evidence="8 10" id="KW-0472">Membrane</keyword>
<organism evidence="13">
    <name type="scientific">Caenorhabditis remanei</name>
    <name type="common">Caenorhabditis vulgaris</name>
    <dbReference type="NCBI Taxonomy" id="31234"/>
    <lineage>
        <taxon>Eukaryota</taxon>
        <taxon>Metazoa</taxon>
        <taxon>Ecdysozoa</taxon>
        <taxon>Nematoda</taxon>
        <taxon>Chromadorea</taxon>
        <taxon>Rhabditida</taxon>
        <taxon>Rhabditina</taxon>
        <taxon>Rhabditomorpha</taxon>
        <taxon>Rhabditoidea</taxon>
        <taxon>Rhabditidae</taxon>
        <taxon>Peloderinae</taxon>
        <taxon>Caenorhabditis</taxon>
    </lineage>
</organism>
<dbReference type="FunFam" id="3.40.50.300:FF:000903">
    <property type="entry name" value="ABC transporter G family member 7"/>
    <property type="match status" value="1"/>
</dbReference>
<dbReference type="GO" id="GO:0016887">
    <property type="term" value="F:ATP hydrolysis activity"/>
    <property type="evidence" value="ECO:0007669"/>
    <property type="project" value="InterPro"/>
</dbReference>
<accession>E3NAK4</accession>
<dbReference type="SUPFAM" id="SSF52540">
    <property type="entry name" value="P-loop containing nucleoside triphosphate hydrolases"/>
    <property type="match status" value="1"/>
</dbReference>
<evidence type="ECO:0000256" key="9">
    <source>
        <dbReference type="SAM" id="MobiDB-lite"/>
    </source>
</evidence>
<evidence type="ECO:0000256" key="4">
    <source>
        <dbReference type="ARBA" id="ARBA00022692"/>
    </source>
</evidence>
<dbReference type="STRING" id="31234.E3NAK4"/>
<dbReference type="Proteomes" id="UP000008281">
    <property type="component" value="Unassembled WGS sequence"/>
</dbReference>